<dbReference type="InterPro" id="IPR002495">
    <property type="entry name" value="Glyco_trans_8"/>
</dbReference>
<dbReference type="GO" id="GO:0016266">
    <property type="term" value="P:protein O-linked glycosylation via N-acetyl-galactosamine"/>
    <property type="evidence" value="ECO:0007669"/>
    <property type="project" value="TreeGrafter"/>
</dbReference>
<protein>
    <submittedName>
        <fullName evidence="1">Xyloside xylosyltransferase 1</fullName>
    </submittedName>
</protein>
<proteinExistence type="predicted"/>
<evidence type="ECO:0000313" key="1">
    <source>
        <dbReference type="EMBL" id="CAB3988767.1"/>
    </source>
</evidence>
<gene>
    <name evidence="1" type="ORF">PACLA_8A071729</name>
</gene>
<accession>A0A7D9DMZ4</accession>
<dbReference type="SUPFAM" id="SSF53448">
    <property type="entry name" value="Nucleotide-diphospho-sugar transferases"/>
    <property type="match status" value="1"/>
</dbReference>
<evidence type="ECO:0000313" key="2">
    <source>
        <dbReference type="Proteomes" id="UP001152795"/>
    </source>
</evidence>
<name>A0A7D9DMZ4_PARCT</name>
<dbReference type="AlphaFoldDB" id="A0A7D9DMZ4"/>
<dbReference type="GO" id="GO:0140560">
    <property type="term" value="F:xylosyl alpha-1,3-xylosyltransferase activity"/>
    <property type="evidence" value="ECO:0007669"/>
    <property type="project" value="TreeGrafter"/>
</dbReference>
<dbReference type="InterPro" id="IPR042465">
    <property type="entry name" value="XXLT1"/>
</dbReference>
<dbReference type="EMBL" id="CACRXK020001377">
    <property type="protein sequence ID" value="CAB3988767.1"/>
    <property type="molecule type" value="Genomic_DNA"/>
</dbReference>
<dbReference type="PANTHER" id="PTHR46612:SF1">
    <property type="entry name" value="XYLOSIDE XYLOSYLTRANSFERASE 1"/>
    <property type="match status" value="1"/>
</dbReference>
<comment type="caution">
    <text evidence="1">The sequence shown here is derived from an EMBL/GenBank/DDBJ whole genome shotgun (WGS) entry which is preliminary data.</text>
</comment>
<dbReference type="Gene3D" id="3.90.550.10">
    <property type="entry name" value="Spore Coat Polysaccharide Biosynthesis Protein SpsA, Chain A"/>
    <property type="match status" value="1"/>
</dbReference>
<organism evidence="1 2">
    <name type="scientific">Paramuricea clavata</name>
    <name type="common">Red gorgonian</name>
    <name type="synonym">Violescent sea-whip</name>
    <dbReference type="NCBI Taxonomy" id="317549"/>
    <lineage>
        <taxon>Eukaryota</taxon>
        <taxon>Metazoa</taxon>
        <taxon>Cnidaria</taxon>
        <taxon>Anthozoa</taxon>
        <taxon>Octocorallia</taxon>
        <taxon>Malacalcyonacea</taxon>
        <taxon>Plexauridae</taxon>
        <taxon>Paramuricea</taxon>
    </lineage>
</organism>
<dbReference type="GO" id="GO:0005789">
    <property type="term" value="C:endoplasmic reticulum membrane"/>
    <property type="evidence" value="ECO:0007669"/>
    <property type="project" value="TreeGrafter"/>
</dbReference>
<sequence length="348" mass="40418">MFRFSCRGLKVLAVLSVTALWFVYSLQQKSLENSRNARENIKHDIKSSPKTNKENTTWDVLIPLVNLDQHPKIVRDFHVCLSSICEHSSIAITLHVVTDNRSQGQADRVIGELKKELCKDKVHVQYHDIGFVARELEPLMEVFKDLFTSNPKSYFSGALFFLSIISHTLFPHISKLIILDADLKFRTDIRKLWNKFEDFSPSNVIGIAHELQPVYKHTMYRYRSAHPNTKIGAPLPHGKPGFNSGVLLMHLQRIRNSSLYKEYLSDPTRIRQLSEKYFFKGHLGDQCFYTLLSFEHPELLYVLPCTWNRQLCTWWKDKGYERVFHLYHNCEGYVNVYHGNCGTAIPDG</sequence>
<dbReference type="PANTHER" id="PTHR46612">
    <property type="entry name" value="XYLOSIDE XYLOSYLTRANSFERASE 1"/>
    <property type="match status" value="1"/>
</dbReference>
<dbReference type="InterPro" id="IPR029044">
    <property type="entry name" value="Nucleotide-diphossugar_trans"/>
</dbReference>
<dbReference type="Pfam" id="PF01501">
    <property type="entry name" value="Glyco_transf_8"/>
    <property type="match status" value="1"/>
</dbReference>
<dbReference type="OrthoDB" id="411524at2759"/>
<reference evidence="1" key="1">
    <citation type="submission" date="2020-04" db="EMBL/GenBank/DDBJ databases">
        <authorList>
            <person name="Alioto T."/>
            <person name="Alioto T."/>
            <person name="Gomez Garrido J."/>
        </authorList>
    </citation>
    <scope>NUCLEOTIDE SEQUENCE</scope>
    <source>
        <strain evidence="1">A484AB</strain>
    </source>
</reference>
<keyword evidence="2" id="KW-1185">Reference proteome</keyword>
<dbReference type="Proteomes" id="UP001152795">
    <property type="component" value="Unassembled WGS sequence"/>
</dbReference>